<protein>
    <submittedName>
        <fullName evidence="7">Uncharacterized protein</fullName>
    </submittedName>
</protein>
<dbReference type="GO" id="GO:0005506">
    <property type="term" value="F:iron ion binding"/>
    <property type="evidence" value="ECO:0007669"/>
    <property type="project" value="InterPro"/>
</dbReference>
<dbReference type="GO" id="GO:0004497">
    <property type="term" value="F:monooxygenase activity"/>
    <property type="evidence" value="ECO:0007669"/>
    <property type="project" value="UniProtKB-KW"/>
</dbReference>
<dbReference type="InterPro" id="IPR047146">
    <property type="entry name" value="Cyt_P450_E_CYP52_fungi"/>
</dbReference>
<dbReference type="GO" id="GO:0016705">
    <property type="term" value="F:oxidoreductase activity, acting on paired donors, with incorporation or reduction of molecular oxygen"/>
    <property type="evidence" value="ECO:0007669"/>
    <property type="project" value="InterPro"/>
</dbReference>
<accession>A0A1V6V6P1</accession>
<reference evidence="8" key="1">
    <citation type="journal article" date="2017" name="Nat. Microbiol.">
        <title>Global analysis of biosynthetic gene clusters reveals vast potential of secondary metabolite production in Penicillium species.</title>
        <authorList>
            <person name="Nielsen J.C."/>
            <person name="Grijseels S."/>
            <person name="Prigent S."/>
            <person name="Ji B."/>
            <person name="Dainat J."/>
            <person name="Nielsen K.F."/>
            <person name="Frisvad J.C."/>
            <person name="Workman M."/>
            <person name="Nielsen J."/>
        </authorList>
    </citation>
    <scope>NUCLEOTIDE SEQUENCE [LARGE SCALE GENOMIC DNA]</scope>
    <source>
        <strain evidence="8">IBT 31321</strain>
    </source>
</reference>
<evidence type="ECO:0000256" key="5">
    <source>
        <dbReference type="ARBA" id="ARBA00023004"/>
    </source>
</evidence>
<evidence type="ECO:0000256" key="6">
    <source>
        <dbReference type="ARBA" id="ARBA00023033"/>
    </source>
</evidence>
<gene>
    <name evidence="7" type="ORF">PENCOP_c001G07690</name>
</gene>
<comment type="similarity">
    <text evidence="2">Belongs to the cytochrome P450 family.</text>
</comment>
<evidence type="ECO:0000256" key="2">
    <source>
        <dbReference type="ARBA" id="ARBA00010617"/>
    </source>
</evidence>
<keyword evidence="5" id="KW-0408">Iron</keyword>
<keyword evidence="8" id="KW-1185">Reference proteome</keyword>
<dbReference type="InterPro" id="IPR036396">
    <property type="entry name" value="Cyt_P450_sf"/>
</dbReference>
<dbReference type="EMBL" id="MDDG01000001">
    <property type="protein sequence ID" value="OQE46340.1"/>
    <property type="molecule type" value="Genomic_DNA"/>
</dbReference>
<evidence type="ECO:0000256" key="1">
    <source>
        <dbReference type="ARBA" id="ARBA00001971"/>
    </source>
</evidence>
<evidence type="ECO:0000256" key="3">
    <source>
        <dbReference type="ARBA" id="ARBA00022723"/>
    </source>
</evidence>
<organism evidence="7 8">
    <name type="scientific">Penicillium coprophilum</name>
    <dbReference type="NCBI Taxonomy" id="36646"/>
    <lineage>
        <taxon>Eukaryota</taxon>
        <taxon>Fungi</taxon>
        <taxon>Dikarya</taxon>
        <taxon>Ascomycota</taxon>
        <taxon>Pezizomycotina</taxon>
        <taxon>Eurotiomycetes</taxon>
        <taxon>Eurotiomycetidae</taxon>
        <taxon>Eurotiales</taxon>
        <taxon>Aspergillaceae</taxon>
        <taxon>Penicillium</taxon>
    </lineage>
</organism>
<keyword evidence="3" id="KW-0479">Metal-binding</keyword>
<dbReference type="PANTHER" id="PTHR24287:SF18">
    <property type="entry name" value="CYTOCHROME P450 MONOOXYGENASE APDE-RELATED"/>
    <property type="match status" value="1"/>
</dbReference>
<name>A0A1V6V6P1_9EURO</name>
<proteinExistence type="inferred from homology"/>
<dbReference type="PANTHER" id="PTHR24287">
    <property type="entry name" value="P450, PUTATIVE (EUROFUNG)-RELATED"/>
    <property type="match status" value="1"/>
</dbReference>
<comment type="caution">
    <text evidence="7">The sequence shown here is derived from an EMBL/GenBank/DDBJ whole genome shotgun (WGS) entry which is preliminary data.</text>
</comment>
<dbReference type="GO" id="GO:0020037">
    <property type="term" value="F:heme binding"/>
    <property type="evidence" value="ECO:0007669"/>
    <property type="project" value="InterPro"/>
</dbReference>
<dbReference type="SUPFAM" id="SSF48264">
    <property type="entry name" value="Cytochrome P450"/>
    <property type="match status" value="1"/>
</dbReference>
<sequence length="193" mass="22640">MTAVNWIDFGICPLRCSTKAFRPFANKGVNAADRGDWVFSRFLIKPFFNRDVYTNTDRIRPYVDSLLSLLPPDREIFNIQPLLMRWFLDLTLGEPKGALNHPAKAKITWAMLDVLRGSRQRMQVVRMIKWFNWDWWLKARLKEIETRKARITVGGRLGPEQEDLLWYTASHDSDYEDLRSQLALLLVLNNVKT</sequence>
<evidence type="ECO:0000313" key="8">
    <source>
        <dbReference type="Proteomes" id="UP000191500"/>
    </source>
</evidence>
<dbReference type="STRING" id="36646.A0A1V6V6P1"/>
<keyword evidence="4" id="KW-0560">Oxidoreductase</keyword>
<dbReference type="AlphaFoldDB" id="A0A1V6V6P1"/>
<evidence type="ECO:0000256" key="4">
    <source>
        <dbReference type="ARBA" id="ARBA00023002"/>
    </source>
</evidence>
<keyword evidence="6" id="KW-0503">Monooxygenase</keyword>
<evidence type="ECO:0000313" key="7">
    <source>
        <dbReference type="EMBL" id="OQE46340.1"/>
    </source>
</evidence>
<dbReference type="Proteomes" id="UP000191500">
    <property type="component" value="Unassembled WGS sequence"/>
</dbReference>
<comment type="cofactor">
    <cofactor evidence="1">
        <name>heme</name>
        <dbReference type="ChEBI" id="CHEBI:30413"/>
    </cofactor>
</comment>